<organism evidence="1 2">
    <name type="scientific">Veronia nyctiphanis</name>
    <dbReference type="NCBI Taxonomy" id="1278244"/>
    <lineage>
        <taxon>Bacteria</taxon>
        <taxon>Pseudomonadati</taxon>
        <taxon>Pseudomonadota</taxon>
        <taxon>Gammaproteobacteria</taxon>
        <taxon>Vibrionales</taxon>
        <taxon>Vibrionaceae</taxon>
        <taxon>Veronia</taxon>
    </lineage>
</organism>
<protein>
    <recommendedName>
        <fullName evidence="3">Short-chain dehydrogenase</fullName>
    </recommendedName>
</protein>
<dbReference type="Gene3D" id="3.40.50.720">
    <property type="entry name" value="NAD(P)-binding Rossmann-like Domain"/>
    <property type="match status" value="1"/>
</dbReference>
<dbReference type="AlphaFoldDB" id="A0A4Q0YU28"/>
<dbReference type="Proteomes" id="UP000290287">
    <property type="component" value="Unassembled WGS sequence"/>
</dbReference>
<dbReference type="EMBL" id="PEIB01000016">
    <property type="protein sequence ID" value="RXJ72689.1"/>
    <property type="molecule type" value="Genomic_DNA"/>
</dbReference>
<name>A0A4Q0YU28_9GAMM</name>
<comment type="caution">
    <text evidence="1">The sequence shown here is derived from an EMBL/GenBank/DDBJ whole genome shotgun (WGS) entry which is preliminary data.</text>
</comment>
<keyword evidence="2" id="KW-1185">Reference proteome</keyword>
<sequence>MCLADDLEVDGISVAAMHPGRLLTKMAPNDAAMTPMKSAELIYDAIAKGQINSRDFLCMETGKLAW</sequence>
<dbReference type="RefSeq" id="WP_145964516.1">
    <property type="nucleotide sequence ID" value="NZ_PEIB01000016.1"/>
</dbReference>
<dbReference type="SUPFAM" id="SSF51735">
    <property type="entry name" value="NAD(P)-binding Rossmann-fold domains"/>
    <property type="match status" value="1"/>
</dbReference>
<evidence type="ECO:0000313" key="2">
    <source>
        <dbReference type="Proteomes" id="UP000290287"/>
    </source>
</evidence>
<dbReference type="OrthoDB" id="5786478at2"/>
<evidence type="ECO:0008006" key="3">
    <source>
        <dbReference type="Google" id="ProtNLM"/>
    </source>
</evidence>
<accession>A0A4Q0YU28</accession>
<gene>
    <name evidence="1" type="ORF">CS022_13685</name>
</gene>
<proteinExistence type="predicted"/>
<dbReference type="InterPro" id="IPR036291">
    <property type="entry name" value="NAD(P)-bd_dom_sf"/>
</dbReference>
<evidence type="ECO:0000313" key="1">
    <source>
        <dbReference type="EMBL" id="RXJ72689.1"/>
    </source>
</evidence>
<reference evidence="1 2" key="1">
    <citation type="submission" date="2017-10" db="EMBL/GenBank/DDBJ databases">
        <title>Nyctiphanis sp. nov., isolated from the stomach of the euphausiid Nyctiphanes simplex (Hansen, 1911) in the Gulf of California.</title>
        <authorList>
            <person name="Gomez-Gil B."/>
            <person name="Aguilar-Mendez M."/>
            <person name="Lopez-Cortes A."/>
            <person name="Gomez-Gutierrez J."/>
            <person name="Roque A."/>
            <person name="Lang E."/>
            <person name="Gonzalez-Castillo A."/>
        </authorList>
    </citation>
    <scope>NUCLEOTIDE SEQUENCE [LARGE SCALE GENOMIC DNA]</scope>
    <source>
        <strain evidence="1 2">CAIM 600</strain>
    </source>
</reference>